<evidence type="ECO:0000256" key="5">
    <source>
        <dbReference type="ARBA" id="ARBA00022989"/>
    </source>
</evidence>
<accession>A0A1H9Z5B0</accession>
<feature type="transmembrane region" description="Helical" evidence="7">
    <location>
        <begin position="397"/>
        <end position="421"/>
    </location>
</feature>
<evidence type="ECO:0000256" key="2">
    <source>
        <dbReference type="ARBA" id="ARBA00022475"/>
    </source>
</evidence>
<keyword evidence="6 7" id="KW-0472">Membrane</keyword>
<evidence type="ECO:0000256" key="6">
    <source>
        <dbReference type="ARBA" id="ARBA00023136"/>
    </source>
</evidence>
<dbReference type="RefSeq" id="WP_090732093.1">
    <property type="nucleotide sequence ID" value="NZ_CP177219.1"/>
</dbReference>
<evidence type="ECO:0000256" key="3">
    <source>
        <dbReference type="ARBA" id="ARBA00022519"/>
    </source>
</evidence>
<dbReference type="InterPro" id="IPR004681">
    <property type="entry name" value="TRAP_DctM"/>
</dbReference>
<sequence>MVEILIISFLVLLFLGVPVAFSLALSAFAAVSLAGNYPLVVVVKEMFTGLDSFPLLAVPFFILASEIMSAGAISAMLLRFAAQFVGHLRGGLGYANVLTSTLFAGISGSALADAAGPGAMMVRMMDKAGYDRAYAGALTIATSVVGPIIPPSITMIIYALQDRNVSVGSLFMAGILPGLLISGAMAAVNWWISRKRGYRSNDPRPPARVMLRNTMAALPALLLVVLIVGGIRGGVFTPTEASVIAVAYAILVSAVVYRGFGLRDLWGAFWRAGIMSVAVLMILAAARAFAWVLIIEGVPQAMADAVIAMNLSPVAFLLMVNLLLLGFGMFMDPLPGVMILVPILAPIAHSLGIAADHFAIVVIVNLTFGLMTPPVGGLIFVVASATHQRPSALIRELPPFFLAAILVLLTLTFVPGLSTWLPAISGFGRG</sequence>
<comment type="subunit">
    <text evidence="7">The complex comprises the extracytoplasmic solute receptor protein and the two transmembrane proteins.</text>
</comment>
<feature type="transmembrane region" description="Helical" evidence="7">
    <location>
        <begin position="58"/>
        <end position="82"/>
    </location>
</feature>
<organism evidence="9 10">
    <name type="scientific">Paracoccus homiensis</name>
    <dbReference type="NCBI Taxonomy" id="364199"/>
    <lineage>
        <taxon>Bacteria</taxon>
        <taxon>Pseudomonadati</taxon>
        <taxon>Pseudomonadota</taxon>
        <taxon>Alphaproteobacteria</taxon>
        <taxon>Rhodobacterales</taxon>
        <taxon>Paracoccaceae</taxon>
        <taxon>Paracoccus</taxon>
    </lineage>
</organism>
<keyword evidence="4 7" id="KW-0812">Transmembrane</keyword>
<feature type="transmembrane region" description="Helical" evidence="7">
    <location>
        <begin position="272"/>
        <end position="294"/>
    </location>
</feature>
<dbReference type="PANTHER" id="PTHR33362">
    <property type="entry name" value="SIALIC ACID TRAP TRANSPORTER PERMEASE PROTEIN SIAT-RELATED"/>
    <property type="match status" value="1"/>
</dbReference>
<keyword evidence="3 7" id="KW-0997">Cell inner membrane</keyword>
<evidence type="ECO:0000313" key="9">
    <source>
        <dbReference type="EMBL" id="SES76691.1"/>
    </source>
</evidence>
<dbReference type="AlphaFoldDB" id="A0A1H9Z5B0"/>
<name>A0A1H9Z5B0_9RHOB</name>
<comment type="caution">
    <text evidence="7">Lacks conserved residue(s) required for the propagation of feature annotation.</text>
</comment>
<dbReference type="PIRSF" id="PIRSF006066">
    <property type="entry name" value="HI0050"/>
    <property type="match status" value="1"/>
</dbReference>
<protein>
    <recommendedName>
        <fullName evidence="7">TRAP transporter large permease protein</fullName>
    </recommendedName>
</protein>
<dbReference type="GO" id="GO:0022857">
    <property type="term" value="F:transmembrane transporter activity"/>
    <property type="evidence" value="ECO:0007669"/>
    <property type="project" value="UniProtKB-UniRule"/>
</dbReference>
<feature type="transmembrane region" description="Helical" evidence="7">
    <location>
        <begin position="358"/>
        <end position="385"/>
    </location>
</feature>
<feature type="transmembrane region" description="Helical" evidence="7">
    <location>
        <begin position="334"/>
        <end position="352"/>
    </location>
</feature>
<keyword evidence="5 7" id="KW-1133">Transmembrane helix</keyword>
<keyword evidence="2" id="KW-1003">Cell membrane</keyword>
<proteinExistence type="inferred from homology"/>
<feature type="domain" description="TRAP C4-dicarboxylate transport system permease DctM subunit" evidence="8">
    <location>
        <begin position="6"/>
        <end position="417"/>
    </location>
</feature>
<dbReference type="GO" id="GO:0005886">
    <property type="term" value="C:plasma membrane"/>
    <property type="evidence" value="ECO:0007669"/>
    <property type="project" value="UniProtKB-SubCell"/>
</dbReference>
<gene>
    <name evidence="9" type="ORF">SAMN04489858_101417</name>
</gene>
<evidence type="ECO:0000256" key="1">
    <source>
        <dbReference type="ARBA" id="ARBA00004429"/>
    </source>
</evidence>
<dbReference type="EMBL" id="FOHO01000001">
    <property type="protein sequence ID" value="SES76691.1"/>
    <property type="molecule type" value="Genomic_DNA"/>
</dbReference>
<dbReference type="NCBIfam" id="TIGR00786">
    <property type="entry name" value="dctM"/>
    <property type="match status" value="1"/>
</dbReference>
<feature type="transmembrane region" description="Helical" evidence="7">
    <location>
        <begin position="170"/>
        <end position="192"/>
    </location>
</feature>
<comment type="similarity">
    <text evidence="7">Belongs to the TRAP transporter large permease family.</text>
</comment>
<dbReference type="STRING" id="364199.SAMN04489858_101417"/>
<dbReference type="PANTHER" id="PTHR33362:SF2">
    <property type="entry name" value="TRAP TRANSPORTER LARGE PERMEASE PROTEIN"/>
    <property type="match status" value="1"/>
</dbReference>
<feature type="transmembrane region" description="Helical" evidence="7">
    <location>
        <begin position="241"/>
        <end position="260"/>
    </location>
</feature>
<keyword evidence="10" id="KW-1185">Reference proteome</keyword>
<comment type="function">
    <text evidence="7">Part of the tripartite ATP-independent periplasmic (TRAP) transport system.</text>
</comment>
<evidence type="ECO:0000256" key="7">
    <source>
        <dbReference type="RuleBase" id="RU369079"/>
    </source>
</evidence>
<dbReference type="InterPro" id="IPR010656">
    <property type="entry name" value="DctM"/>
</dbReference>
<feature type="transmembrane region" description="Helical" evidence="7">
    <location>
        <begin position="133"/>
        <end position="158"/>
    </location>
</feature>
<feature type="transmembrane region" description="Helical" evidence="7">
    <location>
        <begin position="213"/>
        <end position="235"/>
    </location>
</feature>
<dbReference type="Proteomes" id="UP000199180">
    <property type="component" value="Unassembled WGS sequence"/>
</dbReference>
<dbReference type="OrthoDB" id="9790209at2"/>
<evidence type="ECO:0000259" key="8">
    <source>
        <dbReference type="Pfam" id="PF06808"/>
    </source>
</evidence>
<dbReference type="Pfam" id="PF06808">
    <property type="entry name" value="DctM"/>
    <property type="match status" value="1"/>
</dbReference>
<evidence type="ECO:0000256" key="4">
    <source>
        <dbReference type="ARBA" id="ARBA00022692"/>
    </source>
</evidence>
<evidence type="ECO:0000313" key="10">
    <source>
        <dbReference type="Proteomes" id="UP000199180"/>
    </source>
</evidence>
<feature type="transmembrane region" description="Helical" evidence="7">
    <location>
        <begin position="306"/>
        <end position="327"/>
    </location>
</feature>
<keyword evidence="7" id="KW-0813">Transport</keyword>
<comment type="subcellular location">
    <subcellularLocation>
        <location evidence="1 7">Cell inner membrane</location>
        <topology evidence="1 7">Multi-pass membrane protein</topology>
    </subcellularLocation>
</comment>
<reference evidence="9 10" key="1">
    <citation type="submission" date="2016-10" db="EMBL/GenBank/DDBJ databases">
        <authorList>
            <person name="de Groot N.N."/>
        </authorList>
    </citation>
    <scope>NUCLEOTIDE SEQUENCE [LARGE SCALE GENOMIC DNA]</scope>
    <source>
        <strain evidence="9 10">DSM 17862</strain>
    </source>
</reference>